<comment type="caution">
    <text evidence="1">The sequence shown here is derived from an EMBL/GenBank/DDBJ whole genome shotgun (WGS) entry which is preliminary data.</text>
</comment>
<reference evidence="1 2" key="1">
    <citation type="journal article" date="2021" name="Nat. Commun.">
        <title>Genetic determinants of endophytism in the Arabidopsis root mycobiome.</title>
        <authorList>
            <person name="Mesny F."/>
            <person name="Miyauchi S."/>
            <person name="Thiergart T."/>
            <person name="Pickel B."/>
            <person name="Atanasova L."/>
            <person name="Karlsson M."/>
            <person name="Huettel B."/>
            <person name="Barry K.W."/>
            <person name="Haridas S."/>
            <person name="Chen C."/>
            <person name="Bauer D."/>
            <person name="Andreopoulos W."/>
            <person name="Pangilinan J."/>
            <person name="LaButti K."/>
            <person name="Riley R."/>
            <person name="Lipzen A."/>
            <person name="Clum A."/>
            <person name="Drula E."/>
            <person name="Henrissat B."/>
            <person name="Kohler A."/>
            <person name="Grigoriev I.V."/>
            <person name="Martin F.M."/>
            <person name="Hacquard S."/>
        </authorList>
    </citation>
    <scope>NUCLEOTIDE SEQUENCE [LARGE SCALE GENOMIC DNA]</scope>
    <source>
        <strain evidence="1 2">MPI-SDFR-AT-0079</strain>
    </source>
</reference>
<accession>A0ACB7PPB3</accession>
<evidence type="ECO:0000313" key="1">
    <source>
        <dbReference type="EMBL" id="KAH6650132.1"/>
    </source>
</evidence>
<organism evidence="1 2">
    <name type="scientific">Chaetomium tenue</name>
    <dbReference type="NCBI Taxonomy" id="1854479"/>
    <lineage>
        <taxon>Eukaryota</taxon>
        <taxon>Fungi</taxon>
        <taxon>Dikarya</taxon>
        <taxon>Ascomycota</taxon>
        <taxon>Pezizomycotina</taxon>
        <taxon>Sordariomycetes</taxon>
        <taxon>Sordariomycetidae</taxon>
        <taxon>Sordariales</taxon>
        <taxon>Chaetomiaceae</taxon>
        <taxon>Chaetomium</taxon>
    </lineage>
</organism>
<sequence>MLRQIKPRNARSKRALEKRAPKAVENPKSALFLRGTSCSQIIQDALADLYALRQDNAKRFQKKNPIHPFEDASSLAFFSEKNDCSLLLFGSSSKKRPHSITFTRTFDYKIFDMLEFYLDGETFRSIAQFKTEKVPVGTRPLMVFAGTAFESPVPNAFTMAKSMLTDFFRGEVSDKIDVEGLRYCVVVTADEPTTASDNNNNNNNNDSDIAARPVLRLRVYTVRTQRSGQKLPRVELEEHGPRMDFRLGRSQEPDEALGKEAMRRARTGEERTKKNVSTDIMGDKIGRIHTGKLDLSELQTRKMKGLKRERDPHLLDDDEGPAAADEEATVVEEEQQPRRKRKVAA</sequence>
<name>A0ACB7PPB3_9PEZI</name>
<dbReference type="Proteomes" id="UP000724584">
    <property type="component" value="Unassembled WGS sequence"/>
</dbReference>
<protein>
    <submittedName>
        <fullName evidence="1">Brix domain-containing protein</fullName>
    </submittedName>
</protein>
<gene>
    <name evidence="1" type="ORF">F5144DRAFT_501902</name>
</gene>
<evidence type="ECO:0000313" key="2">
    <source>
        <dbReference type="Proteomes" id="UP000724584"/>
    </source>
</evidence>
<proteinExistence type="predicted"/>
<keyword evidence="2" id="KW-1185">Reference proteome</keyword>
<dbReference type="EMBL" id="JAGIZQ010000001">
    <property type="protein sequence ID" value="KAH6650132.1"/>
    <property type="molecule type" value="Genomic_DNA"/>
</dbReference>